<gene>
    <name evidence="1" type="ORF">G7Y89_g7777</name>
</gene>
<sequence length="263" mass="31131">MERPRNYNPHTDPNPEVRETCRLEDMLDLDQIIHVSTSPYKRGLGHLLTVSFLQTFLQCLIPPYNNYELYPNTPIYPILYLEELTTRMLLSLVTLEKKELHNVFPINTESTDFWDLFTIIIFSEKVVNRPTTVDIWEFFDDTFEKPNLLALRPAFVWVRDSSSGVETPTDNPIKYFFKVQLQTKVSKLFIEQEDLMNPCERDYISPQMIVRHLIGGLKVNNRETFSTEIFKHERISIDIFVDLLSRVKEEEERLVERQPSREL</sequence>
<dbReference type="Proteomes" id="UP000566819">
    <property type="component" value="Unassembled WGS sequence"/>
</dbReference>
<evidence type="ECO:0000313" key="2">
    <source>
        <dbReference type="Proteomes" id="UP000566819"/>
    </source>
</evidence>
<dbReference type="EMBL" id="JAAMPI010000558">
    <property type="protein sequence ID" value="KAF4630359.1"/>
    <property type="molecule type" value="Genomic_DNA"/>
</dbReference>
<organism evidence="1 2">
    <name type="scientific">Cudoniella acicularis</name>
    <dbReference type="NCBI Taxonomy" id="354080"/>
    <lineage>
        <taxon>Eukaryota</taxon>
        <taxon>Fungi</taxon>
        <taxon>Dikarya</taxon>
        <taxon>Ascomycota</taxon>
        <taxon>Pezizomycotina</taxon>
        <taxon>Leotiomycetes</taxon>
        <taxon>Helotiales</taxon>
        <taxon>Tricladiaceae</taxon>
        <taxon>Cudoniella</taxon>
    </lineage>
</organism>
<name>A0A8H4W480_9HELO</name>
<reference evidence="1 2" key="1">
    <citation type="submission" date="2020-03" db="EMBL/GenBank/DDBJ databases">
        <title>Draft Genome Sequence of Cudoniella acicularis.</title>
        <authorList>
            <person name="Buettner E."/>
            <person name="Kellner H."/>
        </authorList>
    </citation>
    <scope>NUCLEOTIDE SEQUENCE [LARGE SCALE GENOMIC DNA]</scope>
    <source>
        <strain evidence="1 2">DSM 108380</strain>
    </source>
</reference>
<comment type="caution">
    <text evidence="1">The sequence shown here is derived from an EMBL/GenBank/DDBJ whole genome shotgun (WGS) entry which is preliminary data.</text>
</comment>
<proteinExistence type="predicted"/>
<protein>
    <submittedName>
        <fullName evidence="1">Uncharacterized protein</fullName>
    </submittedName>
</protein>
<dbReference type="AlphaFoldDB" id="A0A8H4W480"/>
<accession>A0A8H4W480</accession>
<evidence type="ECO:0000313" key="1">
    <source>
        <dbReference type="EMBL" id="KAF4630359.1"/>
    </source>
</evidence>
<keyword evidence="2" id="KW-1185">Reference proteome</keyword>